<sequence>MIGCMCIHGFTGGPYEVAPVANFIRTRTNWEVRVPTLPGHGKSLSLKNRTYQQWIDSAEETIKELKRDCDVVYIVGFSMGGMIAAYLAAKYKVDKLVLLSASRKYICPIQMAKDLYSFLRDGCTGCLKQNEYYQRWKKKRGLIPLKAFVEFWKCMQYTKPYLRSLECPVLIAQGKRDGMVPVKSAYFLEKEIPSPTQLMLFQKSKHLLCLGEEKDEIFKSIYTFLKPNKDQLPNS</sequence>
<accession>A0A516KCM2</accession>
<reference evidence="6 7" key="1">
    <citation type="submission" date="2019-07" db="EMBL/GenBank/DDBJ databases">
        <authorList>
            <person name="Li J."/>
        </authorList>
    </citation>
    <scope>NUCLEOTIDE SEQUENCE [LARGE SCALE GENOMIC DNA]</scope>
    <source>
        <strain evidence="6 7">TKL69</strain>
    </source>
</reference>
<keyword evidence="4" id="KW-0472">Membrane</keyword>
<evidence type="ECO:0000256" key="3">
    <source>
        <dbReference type="PIRSR" id="PIRSR017388-2"/>
    </source>
</evidence>
<evidence type="ECO:0000313" key="6">
    <source>
        <dbReference type="EMBL" id="QDP39142.1"/>
    </source>
</evidence>
<feature type="domain" description="AB hydrolase-1" evidence="5">
    <location>
        <begin position="6"/>
        <end position="101"/>
    </location>
</feature>
<keyword evidence="7" id="KW-1185">Reference proteome</keyword>
<dbReference type="PIRSF" id="PIRSF017388">
    <property type="entry name" value="Esterase_lipase"/>
    <property type="match status" value="1"/>
</dbReference>
<feature type="active site" description="Nucleophile" evidence="2">
    <location>
        <position position="78"/>
    </location>
</feature>
<proteinExistence type="predicted"/>
<feature type="transmembrane region" description="Helical" evidence="4">
    <location>
        <begin position="71"/>
        <end position="89"/>
    </location>
</feature>
<feature type="binding site" evidence="3">
    <location>
        <position position="79"/>
    </location>
    <ligand>
        <name>substrate</name>
    </ligand>
</feature>
<feature type="active site" description="Charge relay system" evidence="2">
    <location>
        <position position="206"/>
    </location>
</feature>
<dbReference type="InterPro" id="IPR050266">
    <property type="entry name" value="AB_hydrolase_sf"/>
</dbReference>
<name>A0A516KCM2_9BACI</name>
<dbReference type="EMBL" id="CP041666">
    <property type="protein sequence ID" value="QDP39142.1"/>
    <property type="molecule type" value="Genomic_DNA"/>
</dbReference>
<evidence type="ECO:0000256" key="2">
    <source>
        <dbReference type="PIRSR" id="PIRSR017388-1"/>
    </source>
</evidence>
<dbReference type="PANTHER" id="PTHR43798">
    <property type="entry name" value="MONOACYLGLYCEROL LIPASE"/>
    <property type="match status" value="1"/>
</dbReference>
<dbReference type="OrthoDB" id="9786110at2"/>
<keyword evidence="1 6" id="KW-0378">Hydrolase</keyword>
<dbReference type="InterPro" id="IPR000073">
    <property type="entry name" value="AB_hydrolase_1"/>
</dbReference>
<gene>
    <name evidence="6" type="ORF">FN924_02305</name>
</gene>
<dbReference type="InterPro" id="IPR029058">
    <property type="entry name" value="AB_hydrolase_fold"/>
</dbReference>
<dbReference type="Proteomes" id="UP000315215">
    <property type="component" value="Chromosome"/>
</dbReference>
<dbReference type="KEGG" id="aqt:FN924_02305"/>
<dbReference type="RefSeq" id="WP_143891892.1">
    <property type="nucleotide sequence ID" value="NZ_CP041666.1"/>
</dbReference>
<dbReference type="GO" id="GO:0016020">
    <property type="term" value="C:membrane"/>
    <property type="evidence" value="ECO:0007669"/>
    <property type="project" value="TreeGrafter"/>
</dbReference>
<feature type="active site" description="Charge relay system" evidence="2">
    <location>
        <position position="177"/>
    </location>
</feature>
<evidence type="ECO:0000259" key="5">
    <source>
        <dbReference type="Pfam" id="PF00561"/>
    </source>
</evidence>
<dbReference type="GO" id="GO:0052689">
    <property type="term" value="F:carboxylic ester hydrolase activity"/>
    <property type="evidence" value="ECO:0007669"/>
    <property type="project" value="InterPro"/>
</dbReference>
<evidence type="ECO:0000256" key="4">
    <source>
        <dbReference type="SAM" id="Phobius"/>
    </source>
</evidence>
<dbReference type="Gene3D" id="3.40.50.1820">
    <property type="entry name" value="alpha/beta hydrolase"/>
    <property type="match status" value="1"/>
</dbReference>
<keyword evidence="4" id="KW-1133">Transmembrane helix</keyword>
<organism evidence="6 7">
    <name type="scientific">Radiobacillus deserti</name>
    <dbReference type="NCBI Taxonomy" id="2594883"/>
    <lineage>
        <taxon>Bacteria</taxon>
        <taxon>Bacillati</taxon>
        <taxon>Bacillota</taxon>
        <taxon>Bacilli</taxon>
        <taxon>Bacillales</taxon>
        <taxon>Bacillaceae</taxon>
        <taxon>Radiobacillus</taxon>
    </lineage>
</organism>
<dbReference type="AlphaFoldDB" id="A0A516KCM2"/>
<dbReference type="PANTHER" id="PTHR43798:SF31">
    <property type="entry name" value="AB HYDROLASE SUPERFAMILY PROTEIN YCLE"/>
    <property type="match status" value="1"/>
</dbReference>
<dbReference type="InterPro" id="IPR012354">
    <property type="entry name" value="Esterase_lipase"/>
</dbReference>
<dbReference type="SUPFAM" id="SSF53474">
    <property type="entry name" value="alpha/beta-Hydrolases"/>
    <property type="match status" value="1"/>
</dbReference>
<dbReference type="Pfam" id="PF00561">
    <property type="entry name" value="Abhydrolase_1"/>
    <property type="match status" value="1"/>
</dbReference>
<keyword evidence="4" id="KW-0812">Transmembrane</keyword>
<feature type="binding site" evidence="3">
    <location>
        <position position="10"/>
    </location>
    <ligand>
        <name>substrate</name>
    </ligand>
</feature>
<evidence type="ECO:0000313" key="7">
    <source>
        <dbReference type="Proteomes" id="UP000315215"/>
    </source>
</evidence>
<protein>
    <submittedName>
        <fullName evidence="6">Alpha/beta fold hydrolase</fullName>
    </submittedName>
</protein>
<evidence type="ECO:0000256" key="1">
    <source>
        <dbReference type="ARBA" id="ARBA00022801"/>
    </source>
</evidence>